<dbReference type="Gene3D" id="1.10.287.1490">
    <property type="match status" value="1"/>
</dbReference>
<comment type="subunit">
    <text evidence="2">Heterodimer of SbcC and SbcD.</text>
</comment>
<evidence type="ECO:0000259" key="5">
    <source>
        <dbReference type="Pfam" id="PF13476"/>
    </source>
</evidence>
<evidence type="ECO:0000256" key="4">
    <source>
        <dbReference type="SAM" id="Coils"/>
    </source>
</evidence>
<gene>
    <name evidence="6" type="ORF">EF384_00315</name>
</gene>
<feature type="coiled-coil region" evidence="4">
    <location>
        <begin position="642"/>
        <end position="676"/>
    </location>
</feature>
<organism evidence="6 7">
    <name type="scientific">Aerococcus agrisoli</name>
    <dbReference type="NCBI Taxonomy" id="2487350"/>
    <lineage>
        <taxon>Bacteria</taxon>
        <taxon>Bacillati</taxon>
        <taxon>Bacillota</taxon>
        <taxon>Bacilli</taxon>
        <taxon>Lactobacillales</taxon>
        <taxon>Aerococcaceae</taxon>
        <taxon>Aerococcus</taxon>
    </lineage>
</organism>
<comment type="similarity">
    <text evidence="1">Belongs to the SMC family. SbcC subfamily.</text>
</comment>
<keyword evidence="4" id="KW-0175">Coiled coil</keyword>
<dbReference type="AlphaFoldDB" id="A0A3N4GRP2"/>
<name>A0A3N4GRP2_9LACT</name>
<dbReference type="Proteomes" id="UP000273977">
    <property type="component" value="Unassembled WGS sequence"/>
</dbReference>
<reference evidence="6 7" key="1">
    <citation type="submission" date="2018-11" db="EMBL/GenBank/DDBJ databases">
        <title>Aerococcus sp. SJQ22, whole genome shotgun sequence.</title>
        <authorList>
            <person name="Sun L."/>
            <person name="Gao X."/>
            <person name="Chen W."/>
            <person name="Huang K."/>
        </authorList>
    </citation>
    <scope>NUCLEOTIDE SEQUENCE [LARGE SCALE GENOMIC DNA]</scope>
    <source>
        <strain evidence="6 7">SJQ22</strain>
    </source>
</reference>
<dbReference type="InterPro" id="IPR027417">
    <property type="entry name" value="P-loop_NTPase"/>
</dbReference>
<feature type="domain" description="Rad50/SbcC-type AAA" evidence="5">
    <location>
        <begin position="5"/>
        <end position="189"/>
    </location>
</feature>
<dbReference type="SUPFAM" id="SSF52540">
    <property type="entry name" value="P-loop containing nucleoside triphosphate hydrolases"/>
    <property type="match status" value="1"/>
</dbReference>
<dbReference type="PANTHER" id="PTHR32114:SF2">
    <property type="entry name" value="ABC TRANSPORTER ABCH.3"/>
    <property type="match status" value="1"/>
</dbReference>
<dbReference type="Gene3D" id="3.40.50.300">
    <property type="entry name" value="P-loop containing nucleotide triphosphate hydrolases"/>
    <property type="match status" value="2"/>
</dbReference>
<evidence type="ECO:0000256" key="1">
    <source>
        <dbReference type="ARBA" id="ARBA00006930"/>
    </source>
</evidence>
<dbReference type="PANTHER" id="PTHR32114">
    <property type="entry name" value="ABC TRANSPORTER ABCH.3"/>
    <property type="match status" value="1"/>
</dbReference>
<accession>A0A3N4GRP2</accession>
<dbReference type="GO" id="GO:0016887">
    <property type="term" value="F:ATP hydrolysis activity"/>
    <property type="evidence" value="ECO:0007669"/>
    <property type="project" value="InterPro"/>
</dbReference>
<dbReference type="Pfam" id="PF13476">
    <property type="entry name" value="AAA_23"/>
    <property type="match status" value="1"/>
</dbReference>
<evidence type="ECO:0000313" key="7">
    <source>
        <dbReference type="Proteomes" id="UP000273977"/>
    </source>
</evidence>
<protein>
    <recommendedName>
        <fullName evidence="3">Nuclease SbcCD subunit C</fullName>
    </recommendedName>
</protein>
<proteinExistence type="inferred from homology"/>
<sequence length="1076" mass="120879">MRPLELEIQAFGPYKEKVTLNFTDLVNQHLFLITGPTGAGKTTIFDAIVYALYGKTSGSSRNVNELKSQLADDETVSYVSLVFEIHGKTYTIKRIPKQRRPQKRGKKISEQAAEVSLEGEDFVYTKTTEVDTKIQEILGLTVDQFRQIVMLPQGEFKKLLESNSGDKETILRSIFNTGYIEKFQASLAEKYKEAAQEVGVLKKQVDAGSQAFIQFADPEVTIEVADETVAMQGENDDTADSQTSTSLTEKEWVEKAVTLGNHSELAAWAQEKLDFFNQKIATFDAEILAADNKGRATTEKIQLLDAAENLVIRRQALAEREPAIQDLRVAYQKYRESANSYQVHKQILNYQTSKNQIEQQLQMSSDQYTEVTKQKAAIDQSFKEWQPFIDKVPTLRQEIQNMAVAKNQWQRYHNDVTNLQAKQTLNQDLIAKEGTLTHQIDTYQKNDLANLQADLTDKQTRLAQVSDLSPFEKDYLSKKQEVQIMADEYEKIKTLRNGIFTNYQQGQDEYAKYVQTYNDGMTLSKQYNDNMAGELAKKLVDGQPCAVCGSVHHPSPAVLQYAEVTKEMVNAKMTESQNMFNQYTVTFERGKSQQMELDHLIFKYLQEASMASNIDQMNAQYPDNESKVNAFTYLQSQYGQQLSAAENVYNAKKTEKTQLEQAVVSAQEALNKANSTLQSMQISLSSVKGQIASNQQSIQTTQAEIEQTKTQLIGESLEALTAQFNNKNAELTRTTDAEKNLTASLNAVTNELTKLEAQMNNLQAQLQQTNQQLAQLDASLKEMLTQGKFSLEEVIAIHESNNNWGTIEAQIKQFDQDAYVYQNEFQKNETAMANASIDDTKENYQALVVEIQASLAQLRSEKDTLIGIRAQLSQSLLQFNQNLQAYQDKGQHYGELERLNQVANGKVNEYGNISFERYILGLYFDEILSFANARLLEMTQQRYIFKRNIEGKGGNGAKGLDLNVFDYQAGAERSVQSLSGGESFKAALALAVGLSDVIQNEAGGIEIGTLFVDEGFGTLDQESLQQAIETLTDLQQASGRIIGIISHVEELKQQIPVHLQVDKSEQGATAKFTGLI</sequence>
<keyword evidence="7" id="KW-1185">Reference proteome</keyword>
<dbReference type="GO" id="GO:0006302">
    <property type="term" value="P:double-strand break repair"/>
    <property type="evidence" value="ECO:0007669"/>
    <property type="project" value="InterPro"/>
</dbReference>
<feature type="coiled-coil region" evidence="4">
    <location>
        <begin position="841"/>
        <end position="889"/>
    </location>
</feature>
<comment type="caution">
    <text evidence="6">The sequence shown here is derived from an EMBL/GenBank/DDBJ whole genome shotgun (WGS) entry which is preliminary data.</text>
</comment>
<dbReference type="RefSeq" id="WP_123779017.1">
    <property type="nucleotide sequence ID" value="NZ_RKMG01000001.1"/>
</dbReference>
<evidence type="ECO:0000256" key="2">
    <source>
        <dbReference type="ARBA" id="ARBA00011322"/>
    </source>
</evidence>
<dbReference type="Pfam" id="PF13558">
    <property type="entry name" value="SbcC_Walker_B"/>
    <property type="match status" value="1"/>
</dbReference>
<feature type="coiled-coil region" evidence="4">
    <location>
        <begin position="738"/>
        <end position="786"/>
    </location>
</feature>
<dbReference type="EMBL" id="RKMG01000001">
    <property type="protein sequence ID" value="RPA65482.1"/>
    <property type="molecule type" value="Genomic_DNA"/>
</dbReference>
<evidence type="ECO:0000256" key="3">
    <source>
        <dbReference type="ARBA" id="ARBA00013368"/>
    </source>
</evidence>
<dbReference type="InterPro" id="IPR038729">
    <property type="entry name" value="Rad50/SbcC_AAA"/>
</dbReference>
<evidence type="ECO:0000313" key="6">
    <source>
        <dbReference type="EMBL" id="RPA65482.1"/>
    </source>
</evidence>
<dbReference type="OrthoDB" id="9795626at2"/>